<name>A0A934JUZ3_9BACT</name>
<keyword evidence="1" id="KW-0812">Transmembrane</keyword>
<comment type="caution">
    <text evidence="3">The sequence shown here is derived from an EMBL/GenBank/DDBJ whole genome shotgun (WGS) entry which is preliminary data.</text>
</comment>
<evidence type="ECO:0000313" key="3">
    <source>
        <dbReference type="EMBL" id="MBJ7593624.1"/>
    </source>
</evidence>
<dbReference type="PANTHER" id="PTHR30121">
    <property type="entry name" value="UNCHARACTERIZED PROTEIN YJGR-RELATED"/>
    <property type="match status" value="1"/>
</dbReference>
<dbReference type="Gene3D" id="1.10.8.730">
    <property type="match status" value="1"/>
</dbReference>
<dbReference type="RefSeq" id="WP_337309077.1">
    <property type="nucleotide sequence ID" value="NZ_JAEKNS010000030.1"/>
</dbReference>
<proteinExistence type="predicted"/>
<reference evidence="3 4" key="1">
    <citation type="submission" date="2020-10" db="EMBL/GenBank/DDBJ databases">
        <title>Ca. Dormibacterota MAGs.</title>
        <authorList>
            <person name="Montgomery K."/>
        </authorList>
    </citation>
    <scope>NUCLEOTIDE SEQUENCE [LARGE SCALE GENOMIC DNA]</scope>
    <source>
        <strain evidence="3">SC8812_S17_18</strain>
    </source>
</reference>
<sequence>MSQSPRSIRVPLNVDAQFRLAVGPLLLPVRALIVVASVSPLAYLLLTLRLPGLWGAAAAGFLLALAASFGLPERQGVWLGTHLAYRHAWRLLPSTVTRGTAAHALVRDLDGSIRVSGERGSASVQRWVPRRWRPLLAVPAPATDARGLLRLAPGGHRGVLVLQGPPVSLSSDTYLEWCAAVIRWVGTVDCPVQFLTLMTHHDADRVGDAFDRRVSGWPHTPLRDIERVLASTLAESTLGLRHYVVLAPLSAGDDGVPHLSTPWRAARARHATAEDAQRALQSAVRTAAAFAIDVRAADRDDIAALLAHTPLGASRAMVGDQVLHIGERHHVVLTTTRLPATLEVGAVVDAMTRAHAFGIASLHVFPVAPAVARKVLHRRSSMLLHAERQGADPVEAQVALQDTTDVVAALAQGEVRPCRIALTVSVAHSARDLAHDAAERLGAVLAAHGFRTTEVSGPGFLPALALAPGCPPLARSLVLTSDSVAARMLPCLGTPFADIGAPLLGVNVLNGTPAHFSVWAQPNHNLVVVGSSGAGKSVAAKTLLVRHVMENVAAVVIDPDSEYQSVMHAVGGRYLELGTEALNPLAVAVGTSPDAAAAMVLPILSVMAGDDRGVRDGRPIRRLPDEDQGWLHGELVDFFSARERAAPAALMHDAVDHLQTHAMSRTLTDRERDRCRIITARLRRFTQGRRAAVFDRPSTFAVDGQPIAVGLRSFAMTYGADLTPALAVLLTAILDALGRGRGRMIVVVDEAHRITSDPDAGEVLGQLVRQARKHGAGVWMLSQRVEDFVRTDLGRTLAATSSSKLVLGTEEAVVDEVRDVFKLRDEEVAAISPAVPGRGVLLAGPERAVVGVLPGPAIMALADTRTAGVAPGLLRAGAG</sequence>
<keyword evidence="1" id="KW-0472">Membrane</keyword>
<feature type="transmembrane region" description="Helical" evidence="1">
    <location>
        <begin position="20"/>
        <end position="46"/>
    </location>
</feature>
<dbReference type="InterPro" id="IPR051162">
    <property type="entry name" value="T4SS_component"/>
</dbReference>
<accession>A0A934JUZ3</accession>
<evidence type="ECO:0000259" key="2">
    <source>
        <dbReference type="Pfam" id="PF01935"/>
    </source>
</evidence>
<feature type="domain" description="Helicase HerA central" evidence="2">
    <location>
        <begin position="526"/>
        <end position="566"/>
    </location>
</feature>
<gene>
    <name evidence="3" type="ORF">JF886_01980</name>
</gene>
<dbReference type="SUPFAM" id="SSF52540">
    <property type="entry name" value="P-loop containing nucleoside triphosphate hydrolases"/>
    <property type="match status" value="1"/>
</dbReference>
<dbReference type="AlphaFoldDB" id="A0A934JUZ3"/>
<dbReference type="Proteomes" id="UP000606991">
    <property type="component" value="Unassembled WGS sequence"/>
</dbReference>
<dbReference type="EMBL" id="JAEKNS010000030">
    <property type="protein sequence ID" value="MBJ7593624.1"/>
    <property type="molecule type" value="Genomic_DNA"/>
</dbReference>
<protein>
    <submittedName>
        <fullName evidence="3">DUF87 domain-containing protein</fullName>
    </submittedName>
</protein>
<dbReference type="PANTHER" id="PTHR30121:SF6">
    <property type="entry name" value="SLR6007 PROTEIN"/>
    <property type="match status" value="1"/>
</dbReference>
<feature type="transmembrane region" description="Helical" evidence="1">
    <location>
        <begin position="53"/>
        <end position="71"/>
    </location>
</feature>
<evidence type="ECO:0000256" key="1">
    <source>
        <dbReference type="SAM" id="Phobius"/>
    </source>
</evidence>
<keyword evidence="1" id="KW-1133">Transmembrane helix</keyword>
<dbReference type="InterPro" id="IPR027417">
    <property type="entry name" value="P-loop_NTPase"/>
</dbReference>
<dbReference type="InterPro" id="IPR002789">
    <property type="entry name" value="HerA_central"/>
</dbReference>
<dbReference type="Pfam" id="PF01935">
    <property type="entry name" value="DUF87"/>
    <property type="match status" value="1"/>
</dbReference>
<evidence type="ECO:0000313" key="4">
    <source>
        <dbReference type="Proteomes" id="UP000606991"/>
    </source>
</evidence>
<dbReference type="Gene3D" id="3.40.50.300">
    <property type="entry name" value="P-loop containing nucleotide triphosphate hydrolases"/>
    <property type="match status" value="1"/>
</dbReference>
<organism evidence="3 4">
    <name type="scientific">Candidatus Aeolococcus gillhamiae</name>
    <dbReference type="NCBI Taxonomy" id="3127015"/>
    <lineage>
        <taxon>Bacteria</taxon>
        <taxon>Bacillati</taxon>
        <taxon>Candidatus Dormiibacterota</taxon>
        <taxon>Candidatus Dormibacteria</taxon>
        <taxon>Candidatus Aeolococcales</taxon>
        <taxon>Candidatus Aeolococcaceae</taxon>
        <taxon>Candidatus Aeolococcus</taxon>
    </lineage>
</organism>